<keyword evidence="4" id="KW-1185">Reference proteome</keyword>
<dbReference type="AlphaFoldDB" id="A0A9J6D7G5"/>
<feature type="compositionally biased region" description="Low complexity" evidence="1">
    <location>
        <begin position="202"/>
        <end position="221"/>
    </location>
</feature>
<name>A0A9J6D7G5_RHIMP</name>
<sequence length="221" mass="23929">MFTPLLTFQIVACWVADTVGLGDCAWSPPGDLPVPIAPSSHLDQPRISSPIVSPLIPAHACSYAWQRFSSSTSPTTWGQCGLHNLHNITKSSGHDTGWRKMFTPLLTFQPGKSNDSRGQERGSLRRSLTWSTHGVCHAYRERWLALAAVGAGLAWRKRPGDVSPTPGPNCKDGWYGPRWEPAETSSPQPDGSLLPRPGSSTLLLPSSHVCLPPSSSHPHLS</sequence>
<organism evidence="3 4">
    <name type="scientific">Rhipicephalus microplus</name>
    <name type="common">Cattle tick</name>
    <name type="synonym">Boophilus microplus</name>
    <dbReference type="NCBI Taxonomy" id="6941"/>
    <lineage>
        <taxon>Eukaryota</taxon>
        <taxon>Metazoa</taxon>
        <taxon>Ecdysozoa</taxon>
        <taxon>Arthropoda</taxon>
        <taxon>Chelicerata</taxon>
        <taxon>Arachnida</taxon>
        <taxon>Acari</taxon>
        <taxon>Parasitiformes</taxon>
        <taxon>Ixodida</taxon>
        <taxon>Ixodoidea</taxon>
        <taxon>Ixodidae</taxon>
        <taxon>Rhipicephalinae</taxon>
        <taxon>Rhipicephalus</taxon>
        <taxon>Boophilus</taxon>
    </lineage>
</organism>
<evidence type="ECO:0000256" key="2">
    <source>
        <dbReference type="SAM" id="SignalP"/>
    </source>
</evidence>
<dbReference type="Proteomes" id="UP000821866">
    <property type="component" value="Chromosome 9"/>
</dbReference>
<feature type="chain" id="PRO_5039951892" description="Secreted protein" evidence="2">
    <location>
        <begin position="21"/>
        <end position="221"/>
    </location>
</feature>
<comment type="caution">
    <text evidence="3">The sequence shown here is derived from an EMBL/GenBank/DDBJ whole genome shotgun (WGS) entry which is preliminary data.</text>
</comment>
<proteinExistence type="predicted"/>
<evidence type="ECO:0008006" key="5">
    <source>
        <dbReference type="Google" id="ProtNLM"/>
    </source>
</evidence>
<dbReference type="EMBL" id="JABSTU010000011">
    <property type="protein sequence ID" value="KAH8010126.1"/>
    <property type="molecule type" value="Genomic_DNA"/>
</dbReference>
<gene>
    <name evidence="3" type="ORF">HPB51_024970</name>
</gene>
<evidence type="ECO:0000256" key="1">
    <source>
        <dbReference type="SAM" id="MobiDB-lite"/>
    </source>
</evidence>
<accession>A0A9J6D7G5</accession>
<feature type="region of interest" description="Disordered" evidence="1">
    <location>
        <begin position="156"/>
        <end position="221"/>
    </location>
</feature>
<reference evidence="3" key="2">
    <citation type="submission" date="2021-09" db="EMBL/GenBank/DDBJ databases">
        <authorList>
            <person name="Jia N."/>
            <person name="Wang J."/>
            <person name="Shi W."/>
            <person name="Du L."/>
            <person name="Sun Y."/>
            <person name="Zhan W."/>
            <person name="Jiang J."/>
            <person name="Wang Q."/>
            <person name="Zhang B."/>
            <person name="Ji P."/>
            <person name="Sakyi L.B."/>
            <person name="Cui X."/>
            <person name="Yuan T."/>
            <person name="Jiang B."/>
            <person name="Yang W."/>
            <person name="Lam T.T.-Y."/>
            <person name="Chang Q."/>
            <person name="Ding S."/>
            <person name="Wang X."/>
            <person name="Zhu J."/>
            <person name="Ruan X."/>
            <person name="Zhao L."/>
            <person name="Wei J."/>
            <person name="Que T."/>
            <person name="Du C."/>
            <person name="Cheng J."/>
            <person name="Dai P."/>
            <person name="Han X."/>
            <person name="Huang E."/>
            <person name="Gao Y."/>
            <person name="Liu J."/>
            <person name="Shao H."/>
            <person name="Ye R."/>
            <person name="Li L."/>
            <person name="Wei W."/>
            <person name="Wang X."/>
            <person name="Wang C."/>
            <person name="Huo Q."/>
            <person name="Li W."/>
            <person name="Guo W."/>
            <person name="Chen H."/>
            <person name="Chen S."/>
            <person name="Zhou L."/>
            <person name="Zhou L."/>
            <person name="Ni X."/>
            <person name="Tian J."/>
            <person name="Zhou Y."/>
            <person name="Sheng Y."/>
            <person name="Liu T."/>
            <person name="Pan Y."/>
            <person name="Xia L."/>
            <person name="Li J."/>
            <person name="Zhao F."/>
            <person name="Cao W."/>
        </authorList>
    </citation>
    <scope>NUCLEOTIDE SEQUENCE</scope>
    <source>
        <strain evidence="3">Rmic-2018</strain>
        <tissue evidence="3">Larvae</tissue>
    </source>
</reference>
<evidence type="ECO:0000313" key="4">
    <source>
        <dbReference type="Proteomes" id="UP000821866"/>
    </source>
</evidence>
<keyword evidence="2" id="KW-0732">Signal</keyword>
<reference evidence="3" key="1">
    <citation type="journal article" date="2020" name="Cell">
        <title>Large-Scale Comparative Analyses of Tick Genomes Elucidate Their Genetic Diversity and Vector Capacities.</title>
        <authorList>
            <consortium name="Tick Genome and Microbiome Consortium (TIGMIC)"/>
            <person name="Jia N."/>
            <person name="Wang J."/>
            <person name="Shi W."/>
            <person name="Du L."/>
            <person name="Sun Y."/>
            <person name="Zhan W."/>
            <person name="Jiang J.F."/>
            <person name="Wang Q."/>
            <person name="Zhang B."/>
            <person name="Ji P."/>
            <person name="Bell-Sakyi L."/>
            <person name="Cui X.M."/>
            <person name="Yuan T.T."/>
            <person name="Jiang B.G."/>
            <person name="Yang W.F."/>
            <person name="Lam T.T."/>
            <person name="Chang Q.C."/>
            <person name="Ding S.J."/>
            <person name="Wang X.J."/>
            <person name="Zhu J.G."/>
            <person name="Ruan X.D."/>
            <person name="Zhao L."/>
            <person name="Wei J.T."/>
            <person name="Ye R.Z."/>
            <person name="Que T.C."/>
            <person name="Du C.H."/>
            <person name="Zhou Y.H."/>
            <person name="Cheng J.X."/>
            <person name="Dai P.F."/>
            <person name="Guo W.B."/>
            <person name="Han X.H."/>
            <person name="Huang E.J."/>
            <person name="Li L.F."/>
            <person name="Wei W."/>
            <person name="Gao Y.C."/>
            <person name="Liu J.Z."/>
            <person name="Shao H.Z."/>
            <person name="Wang X."/>
            <person name="Wang C.C."/>
            <person name="Yang T.C."/>
            <person name="Huo Q.B."/>
            <person name="Li W."/>
            <person name="Chen H.Y."/>
            <person name="Chen S.E."/>
            <person name="Zhou L.G."/>
            <person name="Ni X.B."/>
            <person name="Tian J.H."/>
            <person name="Sheng Y."/>
            <person name="Liu T."/>
            <person name="Pan Y.S."/>
            <person name="Xia L.Y."/>
            <person name="Li J."/>
            <person name="Zhao F."/>
            <person name="Cao W.C."/>
        </authorList>
    </citation>
    <scope>NUCLEOTIDE SEQUENCE</scope>
    <source>
        <strain evidence="3">Rmic-2018</strain>
    </source>
</reference>
<protein>
    <recommendedName>
        <fullName evidence="5">Secreted protein</fullName>
    </recommendedName>
</protein>
<evidence type="ECO:0000313" key="3">
    <source>
        <dbReference type="EMBL" id="KAH8010126.1"/>
    </source>
</evidence>
<feature type="signal peptide" evidence="2">
    <location>
        <begin position="1"/>
        <end position="20"/>
    </location>
</feature>